<evidence type="ECO:0000256" key="3">
    <source>
        <dbReference type="SAM" id="SignalP"/>
    </source>
</evidence>
<evidence type="ECO:0000313" key="6">
    <source>
        <dbReference type="Proteomes" id="UP000535501"/>
    </source>
</evidence>
<comment type="similarity">
    <text evidence="2">Belongs to the virb1 family.</text>
</comment>
<feature type="domain" description="Transglycosylase SLT" evidence="4">
    <location>
        <begin position="65"/>
        <end position="156"/>
    </location>
</feature>
<keyword evidence="6" id="KW-1185">Reference proteome</keyword>
<organism evidence="5 6">
    <name type="scientific">Pseudorhizobium flavum</name>
    <dbReference type="NCBI Taxonomy" id="1335061"/>
    <lineage>
        <taxon>Bacteria</taxon>
        <taxon>Pseudomonadati</taxon>
        <taxon>Pseudomonadota</taxon>
        <taxon>Alphaproteobacteria</taxon>
        <taxon>Hyphomicrobiales</taxon>
        <taxon>Rhizobiaceae</taxon>
        <taxon>Rhizobium/Agrobacterium group</taxon>
        <taxon>Pseudorhizobium</taxon>
    </lineage>
</organism>
<dbReference type="RefSeq" id="WP_077547630.1">
    <property type="nucleotide sequence ID" value="NZ_JACHEJ010000007.1"/>
</dbReference>
<dbReference type="SUPFAM" id="SSF53955">
    <property type="entry name" value="Lysozyme-like"/>
    <property type="match status" value="1"/>
</dbReference>
<dbReference type="Pfam" id="PF01464">
    <property type="entry name" value="SLT"/>
    <property type="match status" value="1"/>
</dbReference>
<dbReference type="CDD" id="cd00254">
    <property type="entry name" value="LT-like"/>
    <property type="match status" value="1"/>
</dbReference>
<evidence type="ECO:0000256" key="1">
    <source>
        <dbReference type="ARBA" id="ARBA00007734"/>
    </source>
</evidence>
<dbReference type="AlphaFoldDB" id="A0A7W9YZY1"/>
<dbReference type="Proteomes" id="UP000535501">
    <property type="component" value="Unassembled WGS sequence"/>
</dbReference>
<evidence type="ECO:0000256" key="2">
    <source>
        <dbReference type="ARBA" id="ARBA00009387"/>
    </source>
</evidence>
<dbReference type="InterPro" id="IPR008258">
    <property type="entry name" value="Transglycosylase_SLT_dom_1"/>
</dbReference>
<gene>
    <name evidence="5" type="ORF">HNQ75_003002</name>
</gene>
<reference evidence="5 6" key="1">
    <citation type="submission" date="2020-08" db="EMBL/GenBank/DDBJ databases">
        <title>Genomic Encyclopedia of Type Strains, Phase IV (KMG-IV): sequencing the most valuable type-strain genomes for metagenomic binning, comparative biology and taxonomic classification.</title>
        <authorList>
            <person name="Goeker M."/>
        </authorList>
    </citation>
    <scope>NUCLEOTIDE SEQUENCE [LARGE SCALE GENOMIC DNA]</scope>
    <source>
        <strain evidence="5 6">DSM 102134</strain>
    </source>
</reference>
<protein>
    <recommendedName>
        <fullName evidence="4">Transglycosylase SLT domain-containing protein</fullName>
    </recommendedName>
</protein>
<dbReference type="PANTHER" id="PTHR37423:SF2">
    <property type="entry name" value="MEMBRANE-BOUND LYTIC MUREIN TRANSGLYCOSYLASE C"/>
    <property type="match status" value="1"/>
</dbReference>
<dbReference type="PANTHER" id="PTHR37423">
    <property type="entry name" value="SOLUBLE LYTIC MUREIN TRANSGLYCOSYLASE-RELATED"/>
    <property type="match status" value="1"/>
</dbReference>
<feature type="signal peptide" evidence="3">
    <location>
        <begin position="1"/>
        <end position="20"/>
    </location>
</feature>
<sequence length="304" mass="33016">MTRLAISLLLFLTFAGEGAAAEQAGEQQENECLSSWADEASGDTLCVRGETFNSDLCSGLEYFARRHDIPADFFARLIWKESLFRPGAVSHKGAEGIAQFMPGTARLRGLANSFDILSALGASAAYLKELRDLFGSYGHAAAAYNAGEAGLQRYLNRGLLPYETRAYVRSITGHSIEQWTSEPPDTAAAPLDADKPFLESCVALAESRRLSPGAVMGEGPWAPWGVQIAAHVNPEVARKLFADRVARLPSPLDEELPVMVHQTRGNFGHRGRYAARIGRETRAEADRLCATIRAAGEACTVFRN</sequence>
<proteinExistence type="inferred from homology"/>
<evidence type="ECO:0000313" key="5">
    <source>
        <dbReference type="EMBL" id="MBB6181019.1"/>
    </source>
</evidence>
<keyword evidence="3" id="KW-0732">Signal</keyword>
<dbReference type="InterPro" id="IPR023346">
    <property type="entry name" value="Lysozyme-like_dom_sf"/>
</dbReference>
<comment type="caution">
    <text evidence="5">The sequence shown here is derived from an EMBL/GenBank/DDBJ whole genome shotgun (WGS) entry which is preliminary data.</text>
</comment>
<dbReference type="Gene3D" id="1.10.530.10">
    <property type="match status" value="1"/>
</dbReference>
<evidence type="ECO:0000259" key="4">
    <source>
        <dbReference type="Pfam" id="PF01464"/>
    </source>
</evidence>
<comment type="similarity">
    <text evidence="1">Belongs to the transglycosylase Slt family.</text>
</comment>
<name>A0A7W9YZY1_9HYPH</name>
<dbReference type="EMBL" id="JACHEJ010000007">
    <property type="protein sequence ID" value="MBB6181019.1"/>
    <property type="molecule type" value="Genomic_DNA"/>
</dbReference>
<feature type="chain" id="PRO_5030797387" description="Transglycosylase SLT domain-containing protein" evidence="3">
    <location>
        <begin position="21"/>
        <end position="304"/>
    </location>
</feature>
<accession>A0A7W9YZY1</accession>